<protein>
    <submittedName>
        <fullName evidence="2">Membrane-bound metal-dependent hydrolase</fullName>
    </submittedName>
</protein>
<feature type="transmembrane region" description="Helical" evidence="1">
    <location>
        <begin position="190"/>
        <end position="213"/>
    </location>
</feature>
<gene>
    <name evidence="2" type="ORF">CMTB2_01094</name>
</gene>
<dbReference type="InterPro" id="IPR007404">
    <property type="entry name" value="YdjM-like"/>
</dbReference>
<name>A0AAI9AHW8_9BACT</name>
<feature type="transmembrane region" description="Helical" evidence="1">
    <location>
        <begin position="33"/>
        <end position="50"/>
    </location>
</feature>
<dbReference type="EMBL" id="ABCJ01000003">
    <property type="protein sequence ID" value="EDM23820.1"/>
    <property type="molecule type" value="Genomic_DNA"/>
</dbReference>
<reference evidence="2 3" key="1">
    <citation type="journal article" date="2011" name="Stand. Genomic Sci.">
        <title>Draft genome sequence of Caminibacter mediatlanticus strain TB-2, an epsilonproteobacterium isolated from a deep-sea hydrothermal vent.</title>
        <authorList>
            <person name="Giovannelli D."/>
            <person name="Ferriera S."/>
            <person name="Johnson J."/>
            <person name="Kravitz S."/>
            <person name="Perez-Rodriguez I."/>
            <person name="Ricci J."/>
            <person name="O'Brien C."/>
            <person name="Voordeckers J.W."/>
            <person name="Bini E."/>
            <person name="Vetriani C."/>
        </authorList>
    </citation>
    <scope>NUCLEOTIDE SEQUENCE [LARGE SCALE GENOMIC DNA]</scope>
    <source>
        <strain evidence="2 3">TB-2</strain>
    </source>
</reference>
<comment type="caution">
    <text evidence="2">The sequence shown here is derived from an EMBL/GenBank/DDBJ whole genome shotgun (WGS) entry which is preliminary data.</text>
</comment>
<evidence type="ECO:0000256" key="1">
    <source>
        <dbReference type="SAM" id="Phobius"/>
    </source>
</evidence>
<feature type="transmembrane region" description="Helical" evidence="1">
    <location>
        <begin position="57"/>
        <end position="77"/>
    </location>
</feature>
<keyword evidence="1" id="KW-0472">Membrane</keyword>
<dbReference type="GO" id="GO:0016787">
    <property type="term" value="F:hydrolase activity"/>
    <property type="evidence" value="ECO:0007669"/>
    <property type="project" value="UniProtKB-KW"/>
</dbReference>
<accession>A0AAI9AHW8</accession>
<dbReference type="AlphaFoldDB" id="A0AAI9AHW8"/>
<dbReference type="Proteomes" id="UP000003288">
    <property type="component" value="Unassembled WGS sequence"/>
</dbReference>
<feature type="transmembrane region" description="Helical" evidence="1">
    <location>
        <begin position="142"/>
        <end position="162"/>
    </location>
</feature>
<evidence type="ECO:0000313" key="2">
    <source>
        <dbReference type="EMBL" id="EDM23820.1"/>
    </source>
</evidence>
<keyword evidence="2" id="KW-0378">Hydrolase</keyword>
<evidence type="ECO:0000313" key="3">
    <source>
        <dbReference type="Proteomes" id="UP000003288"/>
    </source>
</evidence>
<feature type="transmembrane region" description="Helical" evidence="1">
    <location>
        <begin position="7"/>
        <end position="27"/>
    </location>
</feature>
<organism evidence="2 3">
    <name type="scientific">Caminibacter mediatlanticus TB-2</name>
    <dbReference type="NCBI Taxonomy" id="391592"/>
    <lineage>
        <taxon>Bacteria</taxon>
        <taxon>Pseudomonadati</taxon>
        <taxon>Campylobacterota</taxon>
        <taxon>Epsilonproteobacteria</taxon>
        <taxon>Nautiliales</taxon>
        <taxon>Nautiliaceae</taxon>
        <taxon>Caminibacter</taxon>
    </lineage>
</organism>
<sequence length="219" mass="24926">MANFATHLNVSAFVSGIGAISVGYSNISTPNDVFIYFCAGIVGGILPDIDHDKSTPLKILQFFFSNLIAFVIVFKYVNKLPVLNLLLIWISSYIFMSLFFFFFKKITKHRGMIHSIPAGLIFWFLISLIAYKFFYLDILKSYLLGFFVFIGYLTHLILDEIYSVDITGRKIKKSFGSALKICSTNKKLNLITYLILFSIFISLPKKDILFYLIKGIGNV</sequence>
<proteinExistence type="predicted"/>
<dbReference type="Pfam" id="PF04307">
    <property type="entry name" value="YdjM"/>
    <property type="match status" value="1"/>
</dbReference>
<feature type="transmembrane region" description="Helical" evidence="1">
    <location>
        <begin position="83"/>
        <end position="103"/>
    </location>
</feature>
<keyword evidence="1" id="KW-0812">Transmembrane</keyword>
<feature type="transmembrane region" description="Helical" evidence="1">
    <location>
        <begin position="115"/>
        <end position="136"/>
    </location>
</feature>
<keyword evidence="1" id="KW-1133">Transmembrane helix</keyword>
<dbReference type="RefSeq" id="WP_007474378.1">
    <property type="nucleotide sequence ID" value="NZ_ABCJ01000003.1"/>
</dbReference>